<dbReference type="Proteomes" id="UP001525890">
    <property type="component" value="Unassembled WGS sequence"/>
</dbReference>
<organism evidence="2 3">
    <name type="scientific">Laspinema palackyanum D2a</name>
    <dbReference type="NCBI Taxonomy" id="2953684"/>
    <lineage>
        <taxon>Bacteria</taxon>
        <taxon>Bacillati</taxon>
        <taxon>Cyanobacteriota</taxon>
        <taxon>Cyanophyceae</taxon>
        <taxon>Oscillatoriophycideae</taxon>
        <taxon>Oscillatoriales</taxon>
        <taxon>Laspinemataceae</taxon>
        <taxon>Laspinema</taxon>
        <taxon>Laspinema palackyanum</taxon>
    </lineage>
</organism>
<keyword evidence="3" id="KW-1185">Reference proteome</keyword>
<comment type="caution">
    <text evidence="2">The sequence shown here is derived from an EMBL/GenBank/DDBJ whole genome shotgun (WGS) entry which is preliminary data.</text>
</comment>
<dbReference type="GO" id="GO:0004519">
    <property type="term" value="F:endonuclease activity"/>
    <property type="evidence" value="ECO:0007669"/>
    <property type="project" value="UniProtKB-KW"/>
</dbReference>
<accession>A0ABT2MP10</accession>
<proteinExistence type="predicted"/>
<dbReference type="RefSeq" id="WP_368006129.1">
    <property type="nucleotide sequence ID" value="NZ_JAMXFF010000011.1"/>
</dbReference>
<dbReference type="InterPro" id="IPR002711">
    <property type="entry name" value="HNH"/>
</dbReference>
<dbReference type="Pfam" id="PF01844">
    <property type="entry name" value="HNH"/>
    <property type="match status" value="1"/>
</dbReference>
<reference evidence="2 3" key="1">
    <citation type="journal article" date="2022" name="Front. Microbiol.">
        <title>High genomic differentiation and limited gene flow indicate recent cryptic speciation within the genus Laspinema (cyanobacteria).</title>
        <authorList>
            <person name="Stanojkovic A."/>
            <person name="Skoupy S."/>
            <person name="Skaloud P."/>
            <person name="Dvorak P."/>
        </authorList>
    </citation>
    <scope>NUCLEOTIDE SEQUENCE [LARGE SCALE GENOMIC DNA]</scope>
    <source>
        <strain evidence="2 3">D2a</strain>
    </source>
</reference>
<dbReference type="PANTHER" id="PTHR37827">
    <property type="entry name" value="TUDOR DOMAIN-CONTAINING PROTEIN"/>
    <property type="match status" value="1"/>
</dbReference>
<protein>
    <submittedName>
        <fullName evidence="2">HNH endonuclease</fullName>
    </submittedName>
</protein>
<keyword evidence="2" id="KW-0255">Endonuclease</keyword>
<evidence type="ECO:0000259" key="1">
    <source>
        <dbReference type="Pfam" id="PF01844"/>
    </source>
</evidence>
<name>A0ABT2MP10_9CYAN</name>
<gene>
    <name evidence="2" type="ORF">NG799_09090</name>
</gene>
<keyword evidence="2" id="KW-0378">Hydrolase</keyword>
<sequence length="86" mass="10112">MQCGLCQREMENLTVHHLIPKQKDGAKGPRVDICSDCHRQIHALFDNARLAKELNTVEKLQQEPQMQKFLAWVKKQKPDKRIKVHR</sequence>
<dbReference type="EMBL" id="JAMXFF010000011">
    <property type="protein sequence ID" value="MCT7966485.1"/>
    <property type="molecule type" value="Genomic_DNA"/>
</dbReference>
<keyword evidence="2" id="KW-0540">Nuclease</keyword>
<feature type="domain" description="HNH" evidence="1">
    <location>
        <begin position="3"/>
        <end position="43"/>
    </location>
</feature>
<evidence type="ECO:0000313" key="2">
    <source>
        <dbReference type="EMBL" id="MCT7966485.1"/>
    </source>
</evidence>
<evidence type="ECO:0000313" key="3">
    <source>
        <dbReference type="Proteomes" id="UP001525890"/>
    </source>
</evidence>
<dbReference type="PANTHER" id="PTHR37827:SF1">
    <property type="entry name" value="HNH DOMAIN-CONTAINING PROTEIN"/>
    <property type="match status" value="1"/>
</dbReference>